<evidence type="ECO:0000313" key="1">
    <source>
        <dbReference type="EMBL" id="TSJ78122.1"/>
    </source>
</evidence>
<dbReference type="EMBL" id="VMBG01000001">
    <property type="protein sequence ID" value="TSJ78122.1"/>
    <property type="molecule type" value="Genomic_DNA"/>
</dbReference>
<keyword evidence="2" id="KW-1185">Reference proteome</keyword>
<reference evidence="1 2" key="1">
    <citation type="submission" date="2019-07" db="EMBL/GenBank/DDBJ databases">
        <title>Description of 53C-WASEF.</title>
        <authorList>
            <person name="Pitt A."/>
            <person name="Hahn M.W."/>
        </authorList>
    </citation>
    <scope>NUCLEOTIDE SEQUENCE [LARGE SCALE GENOMIC DNA]</scope>
    <source>
        <strain evidence="1 2">53C-WASEF</strain>
    </source>
</reference>
<dbReference type="SUPFAM" id="SSF69754">
    <property type="entry name" value="Ribosome binding protein Y (YfiA homologue)"/>
    <property type="match status" value="1"/>
</dbReference>
<dbReference type="NCBIfam" id="TIGR00741">
    <property type="entry name" value="yfiA"/>
    <property type="match status" value="1"/>
</dbReference>
<sequence length="124" mass="14278">MNRQNNTQEVIVSGIHLELTPSLKTFVQDKSERLFRHQERIIRVRVELECDSKQAVAQRFTAKGHIQIFGPDMNASVSSDECHKAVAMLIDKLDRMLERRSHMVKAKRQHVRVTDLEAAAPETM</sequence>
<dbReference type="Proteomes" id="UP000315648">
    <property type="component" value="Unassembled WGS sequence"/>
</dbReference>
<gene>
    <name evidence="1" type="primary">raiA</name>
    <name evidence="1" type="ORF">FPL22_02080</name>
</gene>
<dbReference type="OrthoDB" id="194787at2"/>
<protein>
    <submittedName>
        <fullName evidence="1">Ribosome-associated translation inhibitor RaiA</fullName>
    </submittedName>
</protein>
<accession>A0A556QNE3</accession>
<dbReference type="InterPro" id="IPR003489">
    <property type="entry name" value="RHF/RaiA"/>
</dbReference>
<comment type="caution">
    <text evidence="1">The sequence shown here is derived from an EMBL/GenBank/DDBJ whole genome shotgun (WGS) entry which is preliminary data.</text>
</comment>
<proteinExistence type="predicted"/>
<organism evidence="1 2">
    <name type="scientific">Rariglobus hedericola</name>
    <dbReference type="NCBI Taxonomy" id="2597822"/>
    <lineage>
        <taxon>Bacteria</taxon>
        <taxon>Pseudomonadati</taxon>
        <taxon>Verrucomicrobiota</taxon>
        <taxon>Opitutia</taxon>
        <taxon>Opitutales</taxon>
        <taxon>Opitutaceae</taxon>
        <taxon>Rariglobus</taxon>
    </lineage>
</organism>
<name>A0A556QNE3_9BACT</name>
<dbReference type="Gene3D" id="3.30.160.100">
    <property type="entry name" value="Ribosome hibernation promotion factor-like"/>
    <property type="match status" value="1"/>
</dbReference>
<dbReference type="AlphaFoldDB" id="A0A556QNE3"/>
<dbReference type="RefSeq" id="WP_144228463.1">
    <property type="nucleotide sequence ID" value="NZ_CBCRVV010000001.1"/>
</dbReference>
<evidence type="ECO:0000313" key="2">
    <source>
        <dbReference type="Proteomes" id="UP000315648"/>
    </source>
</evidence>
<dbReference type="Pfam" id="PF02482">
    <property type="entry name" value="Ribosomal_S30AE"/>
    <property type="match status" value="1"/>
</dbReference>
<dbReference type="InterPro" id="IPR036567">
    <property type="entry name" value="RHF-like"/>
</dbReference>